<sequence length="232" mass="26334">MKTLMVTLFMLIAFVSASWGQIDSPIKEETKSNSKGSFNCLTMELPGTTGKATNKAWSKFIKKLKGKTKFDRKMNEHITDDASLKDMSDNTVDIITKIEERGAEGTAISVWFNLGVSYLSSNDHPERYPAGEKILKDFANVVSADMIEAELKEAEKKLKELEDLLKKQEKEEAQRTKDIEDYRATIKKMEENIVTAEGDIKKSEEDQTNTTLTIDEQKKIIDEIQKRLDSVK</sequence>
<protein>
    <submittedName>
        <fullName evidence="3">Uncharacterized protein</fullName>
    </submittedName>
</protein>
<evidence type="ECO:0000256" key="2">
    <source>
        <dbReference type="SAM" id="SignalP"/>
    </source>
</evidence>
<dbReference type="RefSeq" id="WP_264789476.1">
    <property type="nucleotide sequence ID" value="NZ_AP026867.1"/>
</dbReference>
<evidence type="ECO:0000313" key="3">
    <source>
        <dbReference type="EMBL" id="BDS14257.1"/>
    </source>
</evidence>
<keyword evidence="4" id="KW-1185">Reference proteome</keyword>
<feature type="coiled-coil region" evidence="1">
    <location>
        <begin position="144"/>
        <end position="206"/>
    </location>
</feature>
<feature type="chain" id="PRO_5037869563" evidence="2">
    <location>
        <begin position="18"/>
        <end position="232"/>
    </location>
</feature>
<organism evidence="3 4">
    <name type="scientific">Aureispira anguillae</name>
    <dbReference type="NCBI Taxonomy" id="2864201"/>
    <lineage>
        <taxon>Bacteria</taxon>
        <taxon>Pseudomonadati</taxon>
        <taxon>Bacteroidota</taxon>
        <taxon>Saprospiria</taxon>
        <taxon>Saprospirales</taxon>
        <taxon>Saprospiraceae</taxon>
        <taxon>Aureispira</taxon>
    </lineage>
</organism>
<accession>A0A915YJS3</accession>
<proteinExistence type="predicted"/>
<keyword evidence="2" id="KW-0732">Signal</keyword>
<evidence type="ECO:0000313" key="4">
    <source>
        <dbReference type="Proteomes" id="UP001060919"/>
    </source>
</evidence>
<dbReference type="KEGG" id="aup:AsAng_0050360"/>
<evidence type="ECO:0000256" key="1">
    <source>
        <dbReference type="SAM" id="Coils"/>
    </source>
</evidence>
<dbReference type="AlphaFoldDB" id="A0A915YJS3"/>
<keyword evidence="1" id="KW-0175">Coiled coil</keyword>
<name>A0A915YJS3_9BACT</name>
<dbReference type="Proteomes" id="UP001060919">
    <property type="component" value="Chromosome"/>
</dbReference>
<feature type="signal peptide" evidence="2">
    <location>
        <begin position="1"/>
        <end position="17"/>
    </location>
</feature>
<dbReference type="EMBL" id="AP026867">
    <property type="protein sequence ID" value="BDS14257.1"/>
    <property type="molecule type" value="Genomic_DNA"/>
</dbReference>
<gene>
    <name evidence="3" type="ORF">AsAng_0050360</name>
</gene>
<reference evidence="3" key="1">
    <citation type="submission" date="2022-09" db="EMBL/GenBank/DDBJ databases">
        <title>Aureispira anguillicida sp. nov., isolated from Leptocephalus of Japanese eel Anguilla japonica.</title>
        <authorList>
            <person name="Yuasa K."/>
            <person name="Mekata T."/>
            <person name="Ikunari K."/>
        </authorList>
    </citation>
    <scope>NUCLEOTIDE SEQUENCE</scope>
    <source>
        <strain evidence="3">EL160426</strain>
    </source>
</reference>